<dbReference type="RefSeq" id="WP_310901128.1">
    <property type="nucleotide sequence ID" value="NZ_JAMQOS010000004.1"/>
</dbReference>
<dbReference type="Pfam" id="PF19137">
    <property type="entry name" value="DUF5820"/>
    <property type="match status" value="1"/>
</dbReference>
<accession>A0ABU2FT12</accession>
<sequence length="125" mass="14291">MDIAALAEDWTVWNRTETELILAYRPDIFDSETFPAPCLPTIYLTRGKRTRRPGADRTGEDWYVTLYLEPEVDWQAAVEPEREAAVEAAVDLANDFAAGEFDFRSLYQVPREAYLDELDVLTGRA</sequence>
<dbReference type="EMBL" id="JAMQOS010000004">
    <property type="protein sequence ID" value="MDS0283296.1"/>
    <property type="molecule type" value="Genomic_DNA"/>
</dbReference>
<proteinExistence type="predicted"/>
<comment type="caution">
    <text evidence="1">The sequence shown here is derived from an EMBL/GenBank/DDBJ whole genome shotgun (WGS) entry which is preliminary data.</text>
</comment>
<dbReference type="Proteomes" id="UP001268864">
    <property type="component" value="Unassembled WGS sequence"/>
</dbReference>
<reference evidence="1 2" key="1">
    <citation type="submission" date="2022-06" db="EMBL/GenBank/DDBJ databases">
        <title>Halomicroarcula sp. a new haloarchaeum isolate from saline soil.</title>
        <authorList>
            <person name="Strakova D."/>
            <person name="Galisteo C."/>
            <person name="Sanchez-Porro C."/>
            <person name="Ventosa A."/>
        </authorList>
    </citation>
    <scope>NUCLEOTIDE SEQUENCE [LARGE SCALE GENOMIC DNA]</scope>
    <source>
        <strain evidence="1 2">S3CR25-11</strain>
    </source>
</reference>
<keyword evidence="2" id="KW-1185">Reference proteome</keyword>
<name>A0ABU2FT12_9EURY</name>
<gene>
    <name evidence="1" type="ORF">NDI86_14290</name>
</gene>
<organism evidence="1 2">
    <name type="scientific">Haloarcula onubensis</name>
    <dbReference type="NCBI Taxonomy" id="2950539"/>
    <lineage>
        <taxon>Archaea</taxon>
        <taxon>Methanobacteriati</taxon>
        <taxon>Methanobacteriota</taxon>
        <taxon>Stenosarchaea group</taxon>
        <taxon>Halobacteria</taxon>
        <taxon>Halobacteriales</taxon>
        <taxon>Haloarculaceae</taxon>
        <taxon>Haloarcula</taxon>
    </lineage>
</organism>
<protein>
    <submittedName>
        <fullName evidence="1">DUF5820 family protein</fullName>
    </submittedName>
</protein>
<dbReference type="InterPro" id="IPR043858">
    <property type="entry name" value="DUF5820"/>
</dbReference>
<evidence type="ECO:0000313" key="1">
    <source>
        <dbReference type="EMBL" id="MDS0283296.1"/>
    </source>
</evidence>
<evidence type="ECO:0000313" key="2">
    <source>
        <dbReference type="Proteomes" id="UP001268864"/>
    </source>
</evidence>